<organism evidence="1 2">
    <name type="scientific">Nocardiopsis algeriensis</name>
    <dbReference type="NCBI Taxonomy" id="1478215"/>
    <lineage>
        <taxon>Bacteria</taxon>
        <taxon>Bacillati</taxon>
        <taxon>Actinomycetota</taxon>
        <taxon>Actinomycetes</taxon>
        <taxon>Streptosporangiales</taxon>
        <taxon>Nocardiopsidaceae</taxon>
        <taxon>Nocardiopsis</taxon>
    </lineage>
</organism>
<dbReference type="AlphaFoldDB" id="A0A841IMC2"/>
<evidence type="ECO:0000313" key="2">
    <source>
        <dbReference type="Proteomes" id="UP000536604"/>
    </source>
</evidence>
<evidence type="ECO:0008006" key="3">
    <source>
        <dbReference type="Google" id="ProtNLM"/>
    </source>
</evidence>
<dbReference type="RefSeq" id="WP_184288546.1">
    <property type="nucleotide sequence ID" value="NZ_JACHJO010000003.1"/>
</dbReference>
<dbReference type="CDD" id="cd00090">
    <property type="entry name" value="HTH_ARSR"/>
    <property type="match status" value="1"/>
</dbReference>
<sequence>MERTTEERLADLEARVAELEARAGRGDAPPAPAESGGDPFFALNALKQNVEGRGGVVFAGTLRQGEGVLEWQYGLPAERLEEADWSRCAGTLDALGHPVRLHLLHAVWRGTDTVAALAERADFGTTGQIYHHVNQLVAAGWLTSVRRGHYGIPPERLVPLLVILTAAGRHT</sequence>
<dbReference type="InterPro" id="IPR036390">
    <property type="entry name" value="WH_DNA-bd_sf"/>
</dbReference>
<dbReference type="Gene3D" id="1.10.10.10">
    <property type="entry name" value="Winged helix-like DNA-binding domain superfamily/Winged helix DNA-binding domain"/>
    <property type="match status" value="1"/>
</dbReference>
<protein>
    <recommendedName>
        <fullName evidence="3">Helix-turn-helix protein</fullName>
    </recommendedName>
</protein>
<dbReference type="EMBL" id="JACHJO010000003">
    <property type="protein sequence ID" value="MBB6119194.1"/>
    <property type="molecule type" value="Genomic_DNA"/>
</dbReference>
<evidence type="ECO:0000313" key="1">
    <source>
        <dbReference type="EMBL" id="MBB6119194.1"/>
    </source>
</evidence>
<accession>A0A841IMC2</accession>
<dbReference type="InterPro" id="IPR011991">
    <property type="entry name" value="ArsR-like_HTH"/>
</dbReference>
<dbReference type="InterPro" id="IPR036388">
    <property type="entry name" value="WH-like_DNA-bd_sf"/>
</dbReference>
<name>A0A841IMC2_9ACTN</name>
<reference evidence="1 2" key="1">
    <citation type="submission" date="2020-08" db="EMBL/GenBank/DDBJ databases">
        <title>Genomic Encyclopedia of Type Strains, Phase III (KMG-III): the genomes of soil and plant-associated and newly described type strains.</title>
        <authorList>
            <person name="Whitman W."/>
        </authorList>
    </citation>
    <scope>NUCLEOTIDE SEQUENCE [LARGE SCALE GENOMIC DNA]</scope>
    <source>
        <strain evidence="1 2">CECT 8712</strain>
    </source>
</reference>
<keyword evidence="2" id="KW-1185">Reference proteome</keyword>
<dbReference type="SUPFAM" id="SSF46785">
    <property type="entry name" value="Winged helix' DNA-binding domain"/>
    <property type="match status" value="1"/>
</dbReference>
<proteinExistence type="predicted"/>
<gene>
    <name evidence="1" type="ORF">FHS13_001129</name>
</gene>
<comment type="caution">
    <text evidence="1">The sequence shown here is derived from an EMBL/GenBank/DDBJ whole genome shotgun (WGS) entry which is preliminary data.</text>
</comment>
<dbReference type="Proteomes" id="UP000536604">
    <property type="component" value="Unassembled WGS sequence"/>
</dbReference>